<organism evidence="1 2">
    <name type="scientific">Celeribacter indicus</name>
    <dbReference type="NCBI Taxonomy" id="1208324"/>
    <lineage>
        <taxon>Bacteria</taxon>
        <taxon>Pseudomonadati</taxon>
        <taxon>Pseudomonadota</taxon>
        <taxon>Alphaproteobacteria</taxon>
        <taxon>Rhodobacterales</taxon>
        <taxon>Roseobacteraceae</taxon>
        <taxon>Celeribacter</taxon>
    </lineage>
</organism>
<dbReference type="HOGENOM" id="CLU_140176_15_1_5"/>
<reference evidence="1 2" key="1">
    <citation type="journal article" date="2014" name="Int. J. Syst. Evol. Microbiol.">
        <title>Celeribacter indicus sp. nov., a polycyclic aromatic hydrocarbon-degrading bacterium from deep-sea sediment and reclassification of Huaishuia halophila as Celeribacter halophilus comb. nov.</title>
        <authorList>
            <person name="Lai Q."/>
            <person name="Cao J."/>
            <person name="Yuan J."/>
            <person name="Li F."/>
            <person name="Shao Z."/>
        </authorList>
    </citation>
    <scope>NUCLEOTIDE SEQUENCE [LARGE SCALE GENOMIC DNA]</scope>
    <source>
        <strain evidence="1">P73</strain>
    </source>
</reference>
<accession>A0A0B5DZM8</accession>
<dbReference type="Gene3D" id="1.10.238.160">
    <property type="match status" value="1"/>
</dbReference>
<dbReference type="Pfam" id="PF05930">
    <property type="entry name" value="Phage_AlpA"/>
    <property type="match status" value="1"/>
</dbReference>
<dbReference type="Proteomes" id="UP000031521">
    <property type="component" value="Chromosome"/>
</dbReference>
<dbReference type="InterPro" id="IPR010260">
    <property type="entry name" value="AlpA"/>
</dbReference>
<dbReference type="InterPro" id="IPR010093">
    <property type="entry name" value="SinI_DNA-bd"/>
</dbReference>
<dbReference type="RefSeq" id="WP_043869084.1">
    <property type="nucleotide sequence ID" value="NZ_CP004393.1"/>
</dbReference>
<dbReference type="NCBIfam" id="TIGR01764">
    <property type="entry name" value="excise"/>
    <property type="match status" value="1"/>
</dbReference>
<keyword evidence="2" id="KW-1185">Reference proteome</keyword>
<dbReference type="GO" id="GO:0003677">
    <property type="term" value="F:DNA binding"/>
    <property type="evidence" value="ECO:0007669"/>
    <property type="project" value="InterPro"/>
</dbReference>
<sequence>MADTLLTIEEVAVRTRLSKPTIYKLIRQGHFPRQLRLCANKVAWLEREVGEWVAARAEARAAE</sequence>
<dbReference type="SUPFAM" id="SSF46955">
    <property type="entry name" value="Putative DNA-binding domain"/>
    <property type="match status" value="1"/>
</dbReference>
<gene>
    <name evidence="1" type="ORF">P73_1431</name>
</gene>
<dbReference type="KEGG" id="cid:P73_1431"/>
<evidence type="ECO:0000313" key="1">
    <source>
        <dbReference type="EMBL" id="AJE46146.1"/>
    </source>
</evidence>
<dbReference type="AlphaFoldDB" id="A0A0B5DZM8"/>
<evidence type="ECO:0000313" key="2">
    <source>
        <dbReference type="Proteomes" id="UP000031521"/>
    </source>
</evidence>
<dbReference type="EMBL" id="CP004393">
    <property type="protein sequence ID" value="AJE46146.1"/>
    <property type="molecule type" value="Genomic_DNA"/>
</dbReference>
<dbReference type="STRING" id="1208324.P73_1431"/>
<name>A0A0B5DZM8_9RHOB</name>
<protein>
    <submittedName>
        <fullName evidence="1">Transcriptional regulator</fullName>
    </submittedName>
</protein>
<dbReference type="InterPro" id="IPR009061">
    <property type="entry name" value="DNA-bd_dom_put_sf"/>
</dbReference>
<proteinExistence type="predicted"/>
<dbReference type="OrthoDB" id="9801242at2"/>